<keyword evidence="2" id="KW-1185">Reference proteome</keyword>
<sequence length="220" mass="24507">MKIEMHAHTGEASPCANVSAGQIPVLYQQTGYDAIVITDHYCKWAQERSGAETAEAYAQYFLNGYQTAKAAGDKIGFPVLLGAEANLPGSPNDYLLYGITEKFILQHPDLHEMTLKELYALCQKEQILLLQAHPYRTYCTPADPAYLDGAESYNGNPRHNNQNELAKEWSQKYHMIQSSGSDFHELEDVAKGGIETSIPVTDTRALYQVLRSGNYKLLTS</sequence>
<comment type="caution">
    <text evidence="1">The sequence shown here is derived from an EMBL/GenBank/DDBJ whole genome shotgun (WGS) entry which is preliminary data.</text>
</comment>
<dbReference type="CDD" id="cd07432">
    <property type="entry name" value="PHP_HisPPase"/>
    <property type="match status" value="1"/>
</dbReference>
<reference evidence="1 2" key="1">
    <citation type="submission" date="2020-08" db="EMBL/GenBank/DDBJ databases">
        <title>Genome public.</title>
        <authorList>
            <person name="Liu C."/>
            <person name="Sun Q."/>
        </authorList>
    </citation>
    <scope>NUCLEOTIDE SEQUENCE [LARGE SCALE GENOMIC DNA]</scope>
    <source>
        <strain evidence="1 2">NSJ-37</strain>
    </source>
</reference>
<dbReference type="InterPro" id="IPR052018">
    <property type="entry name" value="PHP_domain"/>
</dbReference>
<organism evidence="1 2">
    <name type="scientific">Jutongia huaianensis</name>
    <dbReference type="NCBI Taxonomy" id="2763668"/>
    <lineage>
        <taxon>Bacteria</taxon>
        <taxon>Bacillati</taxon>
        <taxon>Bacillota</taxon>
        <taxon>Clostridia</taxon>
        <taxon>Lachnospirales</taxon>
        <taxon>Lachnospiraceae</taxon>
        <taxon>Jutongia</taxon>
    </lineage>
</organism>
<gene>
    <name evidence="1" type="ORF">H8704_08120</name>
</gene>
<dbReference type="InterPro" id="IPR016195">
    <property type="entry name" value="Pol/histidinol_Pase-like"/>
</dbReference>
<name>A0ABR7N1T5_9FIRM</name>
<dbReference type="SUPFAM" id="SSF89550">
    <property type="entry name" value="PHP domain-like"/>
    <property type="match status" value="1"/>
</dbReference>
<evidence type="ECO:0000313" key="2">
    <source>
        <dbReference type="Proteomes" id="UP000606193"/>
    </source>
</evidence>
<dbReference type="Proteomes" id="UP000606193">
    <property type="component" value="Unassembled WGS sequence"/>
</dbReference>
<accession>A0ABR7N1T5</accession>
<dbReference type="EMBL" id="JACRSX010000009">
    <property type="protein sequence ID" value="MBC8562593.1"/>
    <property type="molecule type" value="Genomic_DNA"/>
</dbReference>
<evidence type="ECO:0000313" key="1">
    <source>
        <dbReference type="EMBL" id="MBC8562593.1"/>
    </source>
</evidence>
<dbReference type="RefSeq" id="WP_118676553.1">
    <property type="nucleotide sequence ID" value="NZ_JACRSX010000009.1"/>
</dbReference>
<dbReference type="PANTHER" id="PTHR42924:SF3">
    <property type="entry name" value="POLYMERASE_HISTIDINOL PHOSPHATASE N-TERMINAL DOMAIN-CONTAINING PROTEIN"/>
    <property type="match status" value="1"/>
</dbReference>
<dbReference type="Pfam" id="PF13263">
    <property type="entry name" value="PHP_C"/>
    <property type="match status" value="1"/>
</dbReference>
<dbReference type="Gene3D" id="3.20.20.140">
    <property type="entry name" value="Metal-dependent hydrolases"/>
    <property type="match status" value="1"/>
</dbReference>
<dbReference type="PANTHER" id="PTHR42924">
    <property type="entry name" value="EXONUCLEASE"/>
    <property type="match status" value="1"/>
</dbReference>
<proteinExistence type="predicted"/>
<protein>
    <submittedName>
        <fullName evidence="1">Transposase</fullName>
    </submittedName>
</protein>